<evidence type="ECO:0000256" key="3">
    <source>
        <dbReference type="SAM" id="SignalP"/>
    </source>
</evidence>
<feature type="transmembrane region" description="Helical" evidence="2">
    <location>
        <begin position="1007"/>
        <end position="1026"/>
    </location>
</feature>
<keyword evidence="2" id="KW-1133">Transmembrane helix</keyword>
<reference evidence="5" key="1">
    <citation type="submission" date="2018-10" db="EMBL/GenBank/DDBJ databases">
        <title>Transcriptome assembly of Aceria tosichella (Wheat curl mite) Type 2.</title>
        <authorList>
            <person name="Scully E.D."/>
            <person name="Geib S.M."/>
            <person name="Palmer N.A."/>
            <person name="Gupta A.K."/>
            <person name="Sarath G."/>
            <person name="Tatineni S."/>
        </authorList>
    </citation>
    <scope>NUCLEOTIDE SEQUENCE</scope>
    <source>
        <strain evidence="5">LincolnNE</strain>
    </source>
</reference>
<feature type="region of interest" description="Disordered" evidence="1">
    <location>
        <begin position="548"/>
        <end position="572"/>
    </location>
</feature>
<keyword evidence="3" id="KW-0732">Signal</keyword>
<evidence type="ECO:0000256" key="2">
    <source>
        <dbReference type="SAM" id="Phobius"/>
    </source>
</evidence>
<feature type="domain" description="Nose resistant-to-fluoxetine protein N-terminal" evidence="4">
    <location>
        <begin position="296"/>
        <end position="462"/>
    </location>
</feature>
<dbReference type="InterPro" id="IPR006621">
    <property type="entry name" value="Nose-resist-to-fluoxetine_N"/>
</dbReference>
<feature type="transmembrane region" description="Helical" evidence="2">
    <location>
        <begin position="603"/>
        <end position="623"/>
    </location>
</feature>
<proteinExistence type="predicted"/>
<accession>A0A6G1SDS2</accession>
<feature type="signal peptide" evidence="3">
    <location>
        <begin position="1"/>
        <end position="32"/>
    </location>
</feature>
<dbReference type="EMBL" id="GGYP01003873">
    <property type="protein sequence ID" value="MDE48644.1"/>
    <property type="molecule type" value="Transcribed_RNA"/>
</dbReference>
<feature type="compositionally biased region" description="Low complexity" evidence="1">
    <location>
        <begin position="116"/>
        <end position="126"/>
    </location>
</feature>
<protein>
    <recommendedName>
        <fullName evidence="4">Nose resistant-to-fluoxetine protein N-terminal domain-containing protein</fullName>
    </recommendedName>
</protein>
<feature type="compositionally biased region" description="Polar residues" evidence="1">
    <location>
        <begin position="179"/>
        <end position="195"/>
    </location>
</feature>
<feature type="compositionally biased region" description="Low complexity" evidence="1">
    <location>
        <begin position="38"/>
        <end position="47"/>
    </location>
</feature>
<dbReference type="SMART" id="SM00703">
    <property type="entry name" value="NRF"/>
    <property type="match status" value="1"/>
</dbReference>
<organism evidence="5">
    <name type="scientific">Aceria tosichella</name>
    <name type="common">wheat curl mite</name>
    <dbReference type="NCBI Taxonomy" id="561515"/>
    <lineage>
        <taxon>Eukaryota</taxon>
        <taxon>Metazoa</taxon>
        <taxon>Ecdysozoa</taxon>
        <taxon>Arthropoda</taxon>
        <taxon>Chelicerata</taxon>
        <taxon>Arachnida</taxon>
        <taxon>Acari</taxon>
        <taxon>Acariformes</taxon>
        <taxon>Trombidiformes</taxon>
        <taxon>Prostigmata</taxon>
        <taxon>Eupodina</taxon>
        <taxon>Eriophyoidea</taxon>
        <taxon>Eriophyidae</taxon>
        <taxon>Eriophyinae</taxon>
        <taxon>Aceriini</taxon>
        <taxon>Aceria</taxon>
    </lineage>
</organism>
<feature type="chain" id="PRO_5026335143" description="Nose resistant-to-fluoxetine protein N-terminal domain-containing protein" evidence="3">
    <location>
        <begin position="33"/>
        <end position="1104"/>
    </location>
</feature>
<feature type="transmembrane region" description="Helical" evidence="2">
    <location>
        <begin position="870"/>
        <end position="887"/>
    </location>
</feature>
<name>A0A6G1SDS2_9ACAR</name>
<feature type="transmembrane region" description="Helical" evidence="2">
    <location>
        <begin position="1046"/>
        <end position="1063"/>
    </location>
</feature>
<evidence type="ECO:0000313" key="5">
    <source>
        <dbReference type="EMBL" id="MDE48644.1"/>
    </source>
</evidence>
<feature type="transmembrane region" description="Helical" evidence="2">
    <location>
        <begin position="690"/>
        <end position="711"/>
    </location>
</feature>
<keyword evidence="2" id="KW-0472">Membrane</keyword>
<feature type="compositionally biased region" description="Low complexity" evidence="1">
    <location>
        <begin position="67"/>
        <end position="102"/>
    </location>
</feature>
<feature type="compositionally biased region" description="Polar residues" evidence="1">
    <location>
        <begin position="57"/>
        <end position="66"/>
    </location>
</feature>
<evidence type="ECO:0000259" key="4">
    <source>
        <dbReference type="SMART" id="SM00703"/>
    </source>
</evidence>
<dbReference type="PANTHER" id="PTHR11161">
    <property type="entry name" value="O-ACYLTRANSFERASE"/>
    <property type="match status" value="1"/>
</dbReference>
<keyword evidence="2" id="KW-0812">Transmembrane</keyword>
<dbReference type="PANTHER" id="PTHR11161:SF0">
    <property type="entry name" value="O-ACYLTRANSFERASE LIKE PROTEIN"/>
    <property type="match status" value="1"/>
</dbReference>
<dbReference type="InterPro" id="IPR052728">
    <property type="entry name" value="O2_lipid_transport_reg"/>
</dbReference>
<gene>
    <name evidence="5" type="ORF">g.18776</name>
</gene>
<feature type="transmembrane region" description="Helical" evidence="2">
    <location>
        <begin position="518"/>
        <end position="539"/>
    </location>
</feature>
<feature type="transmembrane region" description="Helical" evidence="2">
    <location>
        <begin position="643"/>
        <end position="669"/>
    </location>
</feature>
<dbReference type="AlphaFoldDB" id="A0A6G1SDS2"/>
<sequence length="1104" mass="122506">MREFRKMMAGACSPSLLLILLTGAVALSFVASQEIGTTTSATTTTTSRSLGDRLRETTTQSSEKIQTTTTATTTTTMTSTTANKAAEETTTPSSQTVTTTSSYAMSPETTSSAHDATPTATATSETPEPEPVTRIIEDTMGEPRWTVKPESASSSGPNGDDNDQSEPSPSGDVGLLAKSISNAHSEGENSATNKDQGSDDQAESAELTDGGEQPSAASNNDDAMDNRGDATKPREGTPRHLNMSQIDQVFVHGVKNEQESVENWHRMGKKLKKSIGGIIGSIVPYALNMSQEAKISSNCSGAMLKWVLSMNQLKAWALRMLDASGKPIAGLLEGSMTMFGNYRQCLKVRAPDDDEIEFAGEFREYFRGKYCVIQAKPWLPEKERFYNLNTKLKSLMEEDEGNEWYDRTIFEELNEWLLAFNFVSIRYDLCVPSLCSREDIQKVVNYMLGNIDLKARVLRCETDQPNDGRHLNVAAQVESGASEVADALLAARAMDNGPDGTSEQQSAGIFSSKAFSQLAWILIPVLATSIVLIATALSLTIGEDTTVLTNDDSSTNDNSNINNSNSNSKRNKLKRTIRSLSLKRSVNSHLNVDYQQLADDKPLALYGLRFMLVLWVILVESAVNLKFEYLRELMMLKDLIFWWPMQFVINSTMQYDSFILLTAFTMAYKNCLNDGINNVKAITRYVLDKYVRLMPSIMFMVALVILMPLAYRGPVWNDYVTKQSAVCQSTGWINVVFLQNYLHYDQICLPQTWLLCVEFQLLLIMAPVVYYLNRSYISNFGVNNKSILLAGNGMLKRQAFVRSTSRRYDSSKAFHWLWTTPGTILAGCIVLGLGSSFYNVYYKELPPSWFYTMADPDSKALYFGEHMTKIWTHLAVFAIGILAGVECRRATKNVHRSYKCSNINFMSHTNTLSKQHCSHTSSASSLPIILARHGSAADTVSSKMSASDWNNSHTGSSISINIHNNNNGRHHDDTTMASGFTGSSDIGYIQNDNDSSSRARGSFGSTLVDIICFILAITIMSAIIFSTHEWSLNDLPKPLVAGMFDAGSRFLWSIAMIWILYMISVPNKDRSFSLIARALGHPAMAFLGKLSFLIYIKYIRLYIR</sequence>
<feature type="region of interest" description="Disordered" evidence="1">
    <location>
        <begin position="38"/>
        <end position="241"/>
    </location>
</feature>
<feature type="compositionally biased region" description="Basic and acidic residues" evidence="1">
    <location>
        <begin position="224"/>
        <end position="238"/>
    </location>
</feature>
<dbReference type="Pfam" id="PF20146">
    <property type="entry name" value="NRF"/>
    <property type="match status" value="1"/>
</dbReference>
<evidence type="ECO:0000256" key="1">
    <source>
        <dbReference type="SAM" id="MobiDB-lite"/>
    </source>
</evidence>
<feature type="transmembrane region" description="Helical" evidence="2">
    <location>
        <begin position="1075"/>
        <end position="1096"/>
    </location>
</feature>
<feature type="compositionally biased region" description="Low complexity" evidence="1">
    <location>
        <begin position="548"/>
        <end position="568"/>
    </location>
</feature>
<feature type="transmembrane region" description="Helical" evidence="2">
    <location>
        <begin position="752"/>
        <end position="772"/>
    </location>
</feature>
<feature type="compositionally biased region" description="Polar residues" evidence="1">
    <location>
        <begin position="103"/>
        <end position="114"/>
    </location>
</feature>
<feature type="transmembrane region" description="Helical" evidence="2">
    <location>
        <begin position="816"/>
        <end position="841"/>
    </location>
</feature>